<sequence>MMYTCEGNWSERTLYCCNKRTFVQLNAPDLNTACETIYLKSCVLSLMAPYIV</sequence>
<organism evidence="1">
    <name type="scientific">Arundo donax</name>
    <name type="common">Giant reed</name>
    <name type="synonym">Donax arundinaceus</name>
    <dbReference type="NCBI Taxonomy" id="35708"/>
    <lineage>
        <taxon>Eukaryota</taxon>
        <taxon>Viridiplantae</taxon>
        <taxon>Streptophyta</taxon>
        <taxon>Embryophyta</taxon>
        <taxon>Tracheophyta</taxon>
        <taxon>Spermatophyta</taxon>
        <taxon>Magnoliopsida</taxon>
        <taxon>Liliopsida</taxon>
        <taxon>Poales</taxon>
        <taxon>Poaceae</taxon>
        <taxon>PACMAD clade</taxon>
        <taxon>Arundinoideae</taxon>
        <taxon>Arundineae</taxon>
        <taxon>Arundo</taxon>
    </lineage>
</organism>
<dbReference type="EMBL" id="GBRH01159325">
    <property type="protein sequence ID" value="JAE38571.1"/>
    <property type="molecule type" value="Transcribed_RNA"/>
</dbReference>
<reference evidence="1" key="1">
    <citation type="submission" date="2014-09" db="EMBL/GenBank/DDBJ databases">
        <authorList>
            <person name="Magalhaes I.L.F."/>
            <person name="Oliveira U."/>
            <person name="Santos F.R."/>
            <person name="Vidigal T.H.D.A."/>
            <person name="Brescovit A.D."/>
            <person name="Santos A.J."/>
        </authorList>
    </citation>
    <scope>NUCLEOTIDE SEQUENCE</scope>
    <source>
        <tissue evidence="1">Shoot tissue taken approximately 20 cm above the soil surface</tissue>
    </source>
</reference>
<dbReference type="AlphaFoldDB" id="A0A0A9HUL1"/>
<proteinExistence type="predicted"/>
<evidence type="ECO:0000313" key="1">
    <source>
        <dbReference type="EMBL" id="JAE38571.1"/>
    </source>
</evidence>
<accession>A0A0A9HUL1</accession>
<reference evidence="1" key="2">
    <citation type="journal article" date="2015" name="Data Brief">
        <title>Shoot transcriptome of the giant reed, Arundo donax.</title>
        <authorList>
            <person name="Barrero R.A."/>
            <person name="Guerrero F.D."/>
            <person name="Moolhuijzen P."/>
            <person name="Goolsby J.A."/>
            <person name="Tidwell J."/>
            <person name="Bellgard S.E."/>
            <person name="Bellgard M.I."/>
        </authorList>
    </citation>
    <scope>NUCLEOTIDE SEQUENCE</scope>
    <source>
        <tissue evidence="1">Shoot tissue taken approximately 20 cm above the soil surface</tissue>
    </source>
</reference>
<name>A0A0A9HUL1_ARUDO</name>
<protein>
    <submittedName>
        <fullName evidence="1">Uncharacterized protein</fullName>
    </submittedName>
</protein>